<dbReference type="EMBL" id="MU006248">
    <property type="protein sequence ID" value="KAF2818818.1"/>
    <property type="molecule type" value="Genomic_DNA"/>
</dbReference>
<protein>
    <submittedName>
        <fullName evidence="1">Uncharacterized protein</fullName>
    </submittedName>
</protein>
<evidence type="ECO:0000313" key="2">
    <source>
        <dbReference type="Proteomes" id="UP000799424"/>
    </source>
</evidence>
<proteinExistence type="predicted"/>
<name>A0A6A6ZD78_9PLEO</name>
<accession>A0A6A6ZD78</accession>
<evidence type="ECO:0000313" key="1">
    <source>
        <dbReference type="EMBL" id="KAF2818818.1"/>
    </source>
</evidence>
<gene>
    <name evidence="1" type="ORF">CC86DRAFT_413470</name>
</gene>
<dbReference type="AlphaFoldDB" id="A0A6A6ZD78"/>
<keyword evidence="2" id="KW-1185">Reference proteome</keyword>
<dbReference type="Proteomes" id="UP000799424">
    <property type="component" value="Unassembled WGS sequence"/>
</dbReference>
<organism evidence="1 2">
    <name type="scientific">Ophiobolus disseminans</name>
    <dbReference type="NCBI Taxonomy" id="1469910"/>
    <lineage>
        <taxon>Eukaryota</taxon>
        <taxon>Fungi</taxon>
        <taxon>Dikarya</taxon>
        <taxon>Ascomycota</taxon>
        <taxon>Pezizomycotina</taxon>
        <taxon>Dothideomycetes</taxon>
        <taxon>Pleosporomycetidae</taxon>
        <taxon>Pleosporales</taxon>
        <taxon>Pleosporineae</taxon>
        <taxon>Phaeosphaeriaceae</taxon>
        <taxon>Ophiobolus</taxon>
    </lineage>
</organism>
<sequence length="117" mass="12810">MSMDIGSANTPSASPANTDMIGIQLRFSMEDPPDVVNDTLSSHCRAQLAVLGAHVDGRGYLDFVLNPNGPLEHDKVTLELVFEITRISYNQAAETNEALVQHRASFALDLQQGYYDT</sequence>
<reference evidence="1" key="1">
    <citation type="journal article" date="2020" name="Stud. Mycol.">
        <title>101 Dothideomycetes genomes: a test case for predicting lifestyles and emergence of pathogens.</title>
        <authorList>
            <person name="Haridas S."/>
            <person name="Albert R."/>
            <person name="Binder M."/>
            <person name="Bloem J."/>
            <person name="Labutti K."/>
            <person name="Salamov A."/>
            <person name="Andreopoulos B."/>
            <person name="Baker S."/>
            <person name="Barry K."/>
            <person name="Bills G."/>
            <person name="Bluhm B."/>
            <person name="Cannon C."/>
            <person name="Castanera R."/>
            <person name="Culley D."/>
            <person name="Daum C."/>
            <person name="Ezra D."/>
            <person name="Gonzalez J."/>
            <person name="Henrissat B."/>
            <person name="Kuo A."/>
            <person name="Liang C."/>
            <person name="Lipzen A."/>
            <person name="Lutzoni F."/>
            <person name="Magnuson J."/>
            <person name="Mondo S."/>
            <person name="Nolan M."/>
            <person name="Ohm R."/>
            <person name="Pangilinan J."/>
            <person name="Park H.-J."/>
            <person name="Ramirez L."/>
            <person name="Alfaro M."/>
            <person name="Sun H."/>
            <person name="Tritt A."/>
            <person name="Yoshinaga Y."/>
            <person name="Zwiers L.-H."/>
            <person name="Turgeon B."/>
            <person name="Goodwin S."/>
            <person name="Spatafora J."/>
            <person name="Crous P."/>
            <person name="Grigoriev I."/>
        </authorList>
    </citation>
    <scope>NUCLEOTIDE SEQUENCE</scope>
    <source>
        <strain evidence="1">CBS 113818</strain>
    </source>
</reference>